<dbReference type="GO" id="GO:0004519">
    <property type="term" value="F:endonuclease activity"/>
    <property type="evidence" value="ECO:0007669"/>
    <property type="project" value="UniProtKB-KW"/>
</dbReference>
<evidence type="ECO:0000256" key="4">
    <source>
        <dbReference type="ARBA" id="ARBA00022759"/>
    </source>
</evidence>
<dbReference type="PANTHER" id="PTHR33146:SF26">
    <property type="entry name" value="ENDONUCLEASE 4"/>
    <property type="match status" value="1"/>
</dbReference>
<protein>
    <submittedName>
        <fullName evidence="8">S1/P1 nuclease</fullName>
    </submittedName>
</protein>
<reference evidence="8 9" key="1">
    <citation type="journal article" date="2018" name="Mol. Ecol.">
        <title>The obligate alkalophilic soda-lake fungus Sodiomyces alkalinus has shifted to a protein diet.</title>
        <authorList>
            <person name="Grum-Grzhimaylo A.A."/>
            <person name="Falkoski D.L."/>
            <person name="van den Heuvel J."/>
            <person name="Valero-Jimenez C.A."/>
            <person name="Min B."/>
            <person name="Choi I.G."/>
            <person name="Lipzen A."/>
            <person name="Daum C.G."/>
            <person name="Aanen D.K."/>
            <person name="Tsang A."/>
            <person name="Henrissat B."/>
            <person name="Bilanenko E.N."/>
            <person name="de Vries R.P."/>
            <person name="van Kan J.A.L."/>
            <person name="Grigoriev I.V."/>
            <person name="Debets A.J.M."/>
        </authorList>
    </citation>
    <scope>NUCLEOTIDE SEQUENCE [LARGE SCALE GENOMIC DNA]</scope>
    <source>
        <strain evidence="8 9">F11</strain>
    </source>
</reference>
<evidence type="ECO:0000256" key="7">
    <source>
        <dbReference type="ARBA" id="ARBA00023180"/>
    </source>
</evidence>
<keyword evidence="3" id="KW-0479">Metal-binding</keyword>
<evidence type="ECO:0000256" key="3">
    <source>
        <dbReference type="ARBA" id="ARBA00022723"/>
    </source>
</evidence>
<dbReference type="GO" id="GO:0003676">
    <property type="term" value="F:nucleic acid binding"/>
    <property type="evidence" value="ECO:0007669"/>
    <property type="project" value="InterPro"/>
</dbReference>
<dbReference type="SUPFAM" id="SSF48537">
    <property type="entry name" value="Phospholipase C/P1 nuclease"/>
    <property type="match status" value="1"/>
</dbReference>
<dbReference type="GeneID" id="39576370"/>
<dbReference type="InterPro" id="IPR008947">
    <property type="entry name" value="PLipase_C/P1_nuclease_dom_sf"/>
</dbReference>
<dbReference type="Pfam" id="PF02265">
    <property type="entry name" value="S1-P1_nuclease"/>
    <property type="match status" value="1"/>
</dbReference>
<keyword evidence="2" id="KW-0540">Nuclease</keyword>
<dbReference type="Proteomes" id="UP000272025">
    <property type="component" value="Unassembled WGS sequence"/>
</dbReference>
<keyword evidence="9" id="KW-1185">Reference proteome</keyword>
<evidence type="ECO:0000313" key="8">
    <source>
        <dbReference type="EMBL" id="ROT41720.1"/>
    </source>
</evidence>
<evidence type="ECO:0000256" key="6">
    <source>
        <dbReference type="ARBA" id="ARBA00023157"/>
    </source>
</evidence>
<accession>A0A3N2Q4L8</accession>
<keyword evidence="7" id="KW-0325">Glycoprotein</keyword>
<keyword evidence="6" id="KW-1015">Disulfide bond</keyword>
<dbReference type="Gene3D" id="1.10.575.10">
    <property type="entry name" value="P1 Nuclease"/>
    <property type="match status" value="1"/>
</dbReference>
<dbReference type="PANTHER" id="PTHR33146">
    <property type="entry name" value="ENDONUCLEASE 4"/>
    <property type="match status" value="1"/>
</dbReference>
<gene>
    <name evidence="8" type="ORF">SODALDRAFT_273370</name>
</gene>
<dbReference type="OrthoDB" id="441446at2759"/>
<evidence type="ECO:0000313" key="9">
    <source>
        <dbReference type="Proteomes" id="UP000272025"/>
    </source>
</evidence>
<evidence type="ECO:0000256" key="1">
    <source>
        <dbReference type="ARBA" id="ARBA00009547"/>
    </source>
</evidence>
<sequence>MKLLPLLTVLGTSTYGALAWGSLGHVTTAYLASHFVSNTTEAFFQDLLRDETSDYLGKVATWADTIRYTRWGRFTSVFHFIDAKDEPPNYCGVDLARDCKPEGCVVTALANYTARLLDPALPAWERNQAARFVVHFVGDIHQPLHDENVARGGNGIHVLWQGRQFNLHYVWDSAIAERLIGGSRRKPYDNARRWAEELAVEIREGKFADEREGWLKDVDVDDATETALAWVREGNAYVCSHVLPEGPLVIEGQELSGEYYEKAAPVIELQVARAGYRMAAWLDLIAKRFQEQGADRVEGPWEEL</sequence>
<keyword evidence="5" id="KW-0378">Hydrolase</keyword>
<dbReference type="InterPro" id="IPR003154">
    <property type="entry name" value="S1/P1nuclease"/>
</dbReference>
<comment type="similarity">
    <text evidence="1">Belongs to the nuclease type I family.</text>
</comment>
<evidence type="ECO:0000256" key="2">
    <source>
        <dbReference type="ARBA" id="ARBA00022722"/>
    </source>
</evidence>
<dbReference type="GO" id="GO:0046872">
    <property type="term" value="F:metal ion binding"/>
    <property type="evidence" value="ECO:0007669"/>
    <property type="project" value="UniProtKB-KW"/>
</dbReference>
<dbReference type="GO" id="GO:0016788">
    <property type="term" value="F:hydrolase activity, acting on ester bonds"/>
    <property type="evidence" value="ECO:0007669"/>
    <property type="project" value="InterPro"/>
</dbReference>
<proteinExistence type="inferred from homology"/>
<dbReference type="STRING" id="1314773.A0A3N2Q4L8"/>
<keyword evidence="4" id="KW-0255">Endonuclease</keyword>
<dbReference type="AlphaFoldDB" id="A0A3N2Q4L8"/>
<evidence type="ECO:0000256" key="5">
    <source>
        <dbReference type="ARBA" id="ARBA00022801"/>
    </source>
</evidence>
<dbReference type="CDD" id="cd11010">
    <property type="entry name" value="S1-P1_nuclease"/>
    <property type="match status" value="1"/>
</dbReference>
<dbReference type="GO" id="GO:0006308">
    <property type="term" value="P:DNA catabolic process"/>
    <property type="evidence" value="ECO:0007669"/>
    <property type="project" value="InterPro"/>
</dbReference>
<dbReference type="EMBL" id="ML119052">
    <property type="protein sequence ID" value="ROT41720.1"/>
    <property type="molecule type" value="Genomic_DNA"/>
</dbReference>
<organism evidence="8 9">
    <name type="scientific">Sodiomyces alkalinus (strain CBS 110278 / VKM F-3762 / F11)</name>
    <name type="common">Alkaliphilic filamentous fungus</name>
    <dbReference type="NCBI Taxonomy" id="1314773"/>
    <lineage>
        <taxon>Eukaryota</taxon>
        <taxon>Fungi</taxon>
        <taxon>Dikarya</taxon>
        <taxon>Ascomycota</taxon>
        <taxon>Pezizomycotina</taxon>
        <taxon>Sordariomycetes</taxon>
        <taxon>Hypocreomycetidae</taxon>
        <taxon>Glomerellales</taxon>
        <taxon>Plectosphaerellaceae</taxon>
        <taxon>Sodiomyces</taxon>
    </lineage>
</organism>
<name>A0A3N2Q4L8_SODAK</name>
<dbReference type="RefSeq" id="XP_028469526.1">
    <property type="nucleotide sequence ID" value="XM_028607892.1"/>
</dbReference>